<keyword evidence="1" id="KW-0547">Nucleotide-binding</keyword>
<dbReference type="GO" id="GO:0016787">
    <property type="term" value="F:hydrolase activity"/>
    <property type="evidence" value="ECO:0007669"/>
    <property type="project" value="UniProtKB-KW"/>
</dbReference>
<protein>
    <submittedName>
        <fullName evidence="3">GTPase Obg</fullName>
        <ecNumber evidence="3">3.6.5.-</ecNumber>
    </submittedName>
</protein>
<proteinExistence type="predicted"/>
<dbReference type="Pfam" id="PF01926">
    <property type="entry name" value="MMR_HSR1"/>
    <property type="match status" value="1"/>
</dbReference>
<comment type="caution">
    <text evidence="3">The sequence shown here is derived from an EMBL/GenBank/DDBJ whole genome shotgun (WGS) entry which is preliminary data.</text>
</comment>
<dbReference type="GO" id="GO:0005525">
    <property type="term" value="F:GTP binding"/>
    <property type="evidence" value="ECO:0007669"/>
    <property type="project" value="InterPro"/>
</dbReference>
<dbReference type="Gene3D" id="3.40.50.300">
    <property type="entry name" value="P-loop containing nucleotide triphosphate hydrolases"/>
    <property type="match status" value="1"/>
</dbReference>
<dbReference type="InterPro" id="IPR027417">
    <property type="entry name" value="P-loop_NTPase"/>
</dbReference>
<sequence length="362" mass="41540">MMIPTIPTPDELLDKGFRRGKKAADLARTSKIPRHLKAKRIEETRVITACQVIKDRLKMVLDRVPNIETLPEFYQDYIDITVGVDDMKKSLGALNWAYGIITQLEKDYSSRIRRSSPEKASTLQRQAYGRIASVVNKIKKDLDFLDFAKSNLRNMPTIDFEATTIVIAGFPNVGKSTLLRQITDATPEVANYPFTTKGIQIGHLERDWKKIQIIDTPGLLDRPILDMNEIELNAMVALEHLADAIFFIIDVSETCGFPIESQYNLSEEIKRIFNVPMVYLFNKIDIANENKEDIEKIELNSDSDLEINSNSNNNYLNNYLEKIDDYLFISAYEGKGIEDIISKLSNVKKIEREKNHDDMDYY</sequence>
<reference evidence="3" key="1">
    <citation type="submission" date="2019-08" db="EMBL/GenBank/DDBJ databases">
        <authorList>
            <person name="Kucharzyk K."/>
            <person name="Murdoch R.W."/>
            <person name="Higgins S."/>
            <person name="Loffler F."/>
        </authorList>
    </citation>
    <scope>NUCLEOTIDE SEQUENCE</scope>
</reference>
<dbReference type="PRINTS" id="PR00326">
    <property type="entry name" value="GTP1OBG"/>
</dbReference>
<name>A0A644V9K0_9ZZZZ</name>
<dbReference type="EC" id="3.6.5.-" evidence="3"/>
<dbReference type="CDD" id="cd01897">
    <property type="entry name" value="NOG"/>
    <property type="match status" value="1"/>
</dbReference>
<dbReference type="AlphaFoldDB" id="A0A644V9K0"/>
<dbReference type="InterPro" id="IPR041623">
    <property type="entry name" value="NOG1_N"/>
</dbReference>
<accession>A0A644V9K0</accession>
<dbReference type="EMBL" id="VSSQ01000247">
    <property type="protein sequence ID" value="MPL87901.1"/>
    <property type="molecule type" value="Genomic_DNA"/>
</dbReference>
<dbReference type="Gene3D" id="1.20.120.1190">
    <property type="match status" value="1"/>
</dbReference>
<dbReference type="PANTHER" id="PTHR45759">
    <property type="entry name" value="NUCLEOLAR GTP-BINDING PROTEIN 1"/>
    <property type="match status" value="1"/>
</dbReference>
<evidence type="ECO:0000256" key="1">
    <source>
        <dbReference type="ARBA" id="ARBA00022741"/>
    </source>
</evidence>
<gene>
    <name evidence="3" type="primary">obg_13</name>
    <name evidence="3" type="ORF">SDC9_33914</name>
</gene>
<evidence type="ECO:0000259" key="2">
    <source>
        <dbReference type="PROSITE" id="PS51710"/>
    </source>
</evidence>
<dbReference type="Pfam" id="PF17835">
    <property type="entry name" value="NOG1_N"/>
    <property type="match status" value="1"/>
</dbReference>
<feature type="domain" description="OBG-type G" evidence="2">
    <location>
        <begin position="163"/>
        <end position="349"/>
    </location>
</feature>
<evidence type="ECO:0000313" key="3">
    <source>
        <dbReference type="EMBL" id="MPL87901.1"/>
    </source>
</evidence>
<keyword evidence="3" id="KW-0378">Hydrolase</keyword>
<dbReference type="InterPro" id="IPR006073">
    <property type="entry name" value="GTP-bd"/>
</dbReference>
<dbReference type="InterPro" id="IPR031167">
    <property type="entry name" value="G_OBG"/>
</dbReference>
<dbReference type="PROSITE" id="PS51710">
    <property type="entry name" value="G_OBG"/>
    <property type="match status" value="1"/>
</dbReference>
<dbReference type="SUPFAM" id="SSF52540">
    <property type="entry name" value="P-loop containing nucleoside triphosphate hydrolases"/>
    <property type="match status" value="1"/>
</dbReference>
<organism evidence="3">
    <name type="scientific">bioreactor metagenome</name>
    <dbReference type="NCBI Taxonomy" id="1076179"/>
    <lineage>
        <taxon>unclassified sequences</taxon>
        <taxon>metagenomes</taxon>
        <taxon>ecological metagenomes</taxon>
    </lineage>
</organism>
<dbReference type="NCBIfam" id="TIGR00231">
    <property type="entry name" value="small_GTP"/>
    <property type="match status" value="1"/>
</dbReference>
<dbReference type="InterPro" id="IPR005225">
    <property type="entry name" value="Small_GTP-bd"/>
</dbReference>